<organism evidence="2 3">
    <name type="scientific">Kineosporia mesophila</name>
    <dbReference type="NCBI Taxonomy" id="566012"/>
    <lineage>
        <taxon>Bacteria</taxon>
        <taxon>Bacillati</taxon>
        <taxon>Actinomycetota</taxon>
        <taxon>Actinomycetes</taxon>
        <taxon>Kineosporiales</taxon>
        <taxon>Kineosporiaceae</taxon>
        <taxon>Kineosporia</taxon>
    </lineage>
</organism>
<comment type="caution">
    <text evidence="2">The sequence shown here is derived from an EMBL/GenBank/DDBJ whole genome shotgun (WGS) entry which is preliminary data.</text>
</comment>
<protein>
    <submittedName>
        <fullName evidence="2">HPF/RaiA family ribosome-associated protein</fullName>
    </submittedName>
</protein>
<proteinExistence type="predicted"/>
<evidence type="ECO:0000313" key="3">
    <source>
        <dbReference type="Proteomes" id="UP001501074"/>
    </source>
</evidence>
<reference evidence="3" key="1">
    <citation type="journal article" date="2019" name="Int. J. Syst. Evol. Microbiol.">
        <title>The Global Catalogue of Microorganisms (GCM) 10K type strain sequencing project: providing services to taxonomists for standard genome sequencing and annotation.</title>
        <authorList>
            <consortium name="The Broad Institute Genomics Platform"/>
            <consortium name="The Broad Institute Genome Sequencing Center for Infectious Disease"/>
            <person name="Wu L."/>
            <person name="Ma J."/>
        </authorList>
    </citation>
    <scope>NUCLEOTIDE SEQUENCE [LARGE SCALE GENOMIC DNA]</scope>
    <source>
        <strain evidence="3">JCM 16902</strain>
    </source>
</reference>
<evidence type="ECO:0000313" key="2">
    <source>
        <dbReference type="EMBL" id="GAA3629051.1"/>
    </source>
</evidence>
<evidence type="ECO:0000256" key="1">
    <source>
        <dbReference type="SAM" id="MobiDB-lite"/>
    </source>
</evidence>
<gene>
    <name evidence="2" type="ORF">GCM10022223_53240</name>
</gene>
<keyword evidence="3" id="KW-1185">Reference proteome</keyword>
<dbReference type="Gene3D" id="3.30.160.100">
    <property type="entry name" value="Ribosome hibernation promotion factor-like"/>
    <property type="match status" value="1"/>
</dbReference>
<dbReference type="SUPFAM" id="SSF69754">
    <property type="entry name" value="Ribosome binding protein Y (YfiA homologue)"/>
    <property type="match status" value="1"/>
</dbReference>
<dbReference type="InterPro" id="IPR003489">
    <property type="entry name" value="RHF/RaiA"/>
</dbReference>
<sequence length="124" mass="13729">MQVQVQTDKYIKTETDWIEEQLLESLSRFSDQLVRVEVHLSDQNGDKPGTDDIRCSLDARIAGVKSLVVTHSAGNVHDAYHGAVPKLTKSLETTTGKLSARRGRDSIRHPGAPQPQELPEDLIS</sequence>
<dbReference type="Proteomes" id="UP001501074">
    <property type="component" value="Unassembled WGS sequence"/>
</dbReference>
<dbReference type="Pfam" id="PF02482">
    <property type="entry name" value="Ribosomal_S30AE"/>
    <property type="match status" value="1"/>
</dbReference>
<accession>A0ABP7ABT3</accession>
<dbReference type="RefSeq" id="WP_231484442.1">
    <property type="nucleotide sequence ID" value="NZ_BAAAZO010000010.1"/>
</dbReference>
<dbReference type="InterPro" id="IPR036567">
    <property type="entry name" value="RHF-like"/>
</dbReference>
<dbReference type="EMBL" id="BAAAZO010000010">
    <property type="protein sequence ID" value="GAA3629051.1"/>
    <property type="molecule type" value="Genomic_DNA"/>
</dbReference>
<feature type="region of interest" description="Disordered" evidence="1">
    <location>
        <begin position="91"/>
        <end position="124"/>
    </location>
</feature>
<name>A0ABP7ABT3_9ACTN</name>